<evidence type="ECO:0000256" key="7">
    <source>
        <dbReference type="ARBA" id="ARBA00022705"/>
    </source>
</evidence>
<evidence type="ECO:0000256" key="9">
    <source>
        <dbReference type="ARBA" id="ARBA00023125"/>
    </source>
</evidence>
<keyword evidence="6" id="KW-0548">Nucleotidyltransferase</keyword>
<evidence type="ECO:0000256" key="3">
    <source>
        <dbReference type="ARBA" id="ARBA00021035"/>
    </source>
</evidence>
<dbReference type="InterPro" id="IPR022637">
    <property type="entry name" value="DNA_polIII_beta_cen"/>
</dbReference>
<keyword evidence="4" id="KW-0963">Cytoplasm</keyword>
<dbReference type="PANTHER" id="PTHR30478:SF0">
    <property type="entry name" value="BETA SLIDING CLAMP"/>
    <property type="match status" value="1"/>
</dbReference>
<evidence type="ECO:0000256" key="1">
    <source>
        <dbReference type="ARBA" id="ARBA00004496"/>
    </source>
</evidence>
<comment type="subcellular location">
    <subcellularLocation>
        <location evidence="1">Cytoplasm</location>
    </subcellularLocation>
</comment>
<dbReference type="InterPro" id="IPR001001">
    <property type="entry name" value="DNA_polIII_beta"/>
</dbReference>
<evidence type="ECO:0000256" key="4">
    <source>
        <dbReference type="ARBA" id="ARBA00022490"/>
    </source>
</evidence>
<organism evidence="13 14">
    <name type="scientific">Pseudoalteromonas shioyasakiensis</name>
    <dbReference type="NCBI Taxonomy" id="1190813"/>
    <lineage>
        <taxon>Bacteria</taxon>
        <taxon>Pseudomonadati</taxon>
        <taxon>Pseudomonadota</taxon>
        <taxon>Gammaproteobacteria</taxon>
        <taxon>Alteromonadales</taxon>
        <taxon>Pseudoalteromonadaceae</taxon>
        <taxon>Pseudoalteromonas</taxon>
    </lineage>
</organism>
<dbReference type="Pfam" id="PF02767">
    <property type="entry name" value="DNA_pol3_beta_2"/>
    <property type="match status" value="1"/>
</dbReference>
<evidence type="ECO:0000256" key="10">
    <source>
        <dbReference type="ARBA" id="ARBA00030988"/>
    </source>
</evidence>
<dbReference type="Gene3D" id="3.70.10.10">
    <property type="match status" value="1"/>
</dbReference>
<dbReference type="RefSeq" id="WP_175083499.1">
    <property type="nucleotide sequence ID" value="NZ_JAKUMG010000014.1"/>
</dbReference>
<dbReference type="PANTHER" id="PTHR30478">
    <property type="entry name" value="DNA POLYMERASE III SUBUNIT BETA"/>
    <property type="match status" value="1"/>
</dbReference>
<dbReference type="EMBL" id="JAKUMG010000014">
    <property type="protein sequence ID" value="MDI4670920.1"/>
    <property type="molecule type" value="Genomic_DNA"/>
</dbReference>
<dbReference type="Gene3D" id="3.10.150.10">
    <property type="entry name" value="DNA Polymerase III, subunit A, domain 2"/>
    <property type="match status" value="1"/>
</dbReference>
<keyword evidence="5" id="KW-0808">Transferase</keyword>
<sequence>MNFSISLSTAKHLFVDACGVANGSKCNISASDYIHFSLIGGIAEVLGTDTQSIVRQSSPIDAFEDYEICIKAKKLNTFISSFTDESKPLKFQFDENKVIVKHGRSRASIATMSCDSYPIPKIVIPIGFQFSCDAESFKSAISGIFYGKANNDVRPFLNHINFSINSHQMKLYTSDGHRLAKDIIQLENSVDDLNGILPFKLAEMLLQAQPDGTLAFSLM</sequence>
<dbReference type="InterPro" id="IPR046938">
    <property type="entry name" value="DNA_clamp_sf"/>
</dbReference>
<keyword evidence="14" id="KW-1185">Reference proteome</keyword>
<evidence type="ECO:0000256" key="11">
    <source>
        <dbReference type="ARBA" id="ARBA00033276"/>
    </source>
</evidence>
<keyword evidence="7" id="KW-0235">DNA replication</keyword>
<dbReference type="SUPFAM" id="SSF55979">
    <property type="entry name" value="DNA clamp"/>
    <property type="match status" value="2"/>
</dbReference>
<evidence type="ECO:0000256" key="5">
    <source>
        <dbReference type="ARBA" id="ARBA00022679"/>
    </source>
</evidence>
<reference evidence="13 14" key="1">
    <citation type="submission" date="2022-02" db="EMBL/GenBank/DDBJ databases">
        <title>Genome analysis of Beneficial Microorganisms for Coral consortium from Pocillopora damicornis.</title>
        <authorList>
            <person name="Rosado P.M."/>
            <person name="Cardoso P.M."/>
            <person name="Rosado J.G."/>
            <person name="Schultz J."/>
            <person name="Rocha U."/>
            <person name="Costa T.K."/>
            <person name="Peixoto R.S."/>
        </authorList>
    </citation>
    <scope>NUCLEOTIDE SEQUENCE [LARGE SCALE GENOMIC DNA]</scope>
    <source>
        <strain evidence="13 14">BMC5</strain>
    </source>
</reference>
<comment type="caution">
    <text evidence="13">The sequence shown here is derived from an EMBL/GenBank/DDBJ whole genome shotgun (WGS) entry which is preliminary data.</text>
</comment>
<name>A0ABT6U420_9GAMM</name>
<comment type="similarity">
    <text evidence="2">Belongs to the beta sliding clamp family.</text>
</comment>
<dbReference type="CDD" id="cd00140">
    <property type="entry name" value="beta_clamp"/>
    <property type="match status" value="1"/>
</dbReference>
<evidence type="ECO:0000256" key="2">
    <source>
        <dbReference type="ARBA" id="ARBA00010752"/>
    </source>
</evidence>
<evidence type="ECO:0000259" key="12">
    <source>
        <dbReference type="Pfam" id="PF02767"/>
    </source>
</evidence>
<feature type="domain" description="DNA polymerase III beta sliding clamp central" evidence="12">
    <location>
        <begin position="134"/>
        <end position="207"/>
    </location>
</feature>
<accession>A0ABT6U420</accession>
<dbReference type="Proteomes" id="UP001156974">
    <property type="component" value="Unassembled WGS sequence"/>
</dbReference>
<keyword evidence="8" id="KW-0239">DNA-directed DNA polymerase</keyword>
<gene>
    <name evidence="13" type="ORF">MKZ47_17775</name>
</gene>
<evidence type="ECO:0000313" key="13">
    <source>
        <dbReference type="EMBL" id="MDI4670920.1"/>
    </source>
</evidence>
<keyword evidence="9" id="KW-0238">DNA-binding</keyword>
<evidence type="ECO:0000256" key="6">
    <source>
        <dbReference type="ARBA" id="ARBA00022695"/>
    </source>
</evidence>
<evidence type="ECO:0000313" key="14">
    <source>
        <dbReference type="Proteomes" id="UP001156974"/>
    </source>
</evidence>
<protein>
    <recommendedName>
        <fullName evidence="3">Beta sliding clamp</fullName>
    </recommendedName>
    <alternativeName>
        <fullName evidence="11">Beta-clamp processivity factor</fullName>
    </alternativeName>
    <alternativeName>
        <fullName evidence="10">DNA polymerase III beta sliding clamp subunit</fullName>
    </alternativeName>
</protein>
<evidence type="ECO:0000256" key="8">
    <source>
        <dbReference type="ARBA" id="ARBA00022932"/>
    </source>
</evidence>
<proteinExistence type="inferred from homology"/>